<name>A0ABR6VHM4_9FIRM</name>
<dbReference type="RefSeq" id="WP_186502957.1">
    <property type="nucleotide sequence ID" value="NZ_JACOGK010000014.1"/>
</dbReference>
<evidence type="ECO:0000313" key="1">
    <source>
        <dbReference type="EMBL" id="MBC3536800.1"/>
    </source>
</evidence>
<dbReference type="PANTHER" id="PTHR36849">
    <property type="entry name" value="CYTOPLASMIC PROTEIN-RELATED"/>
    <property type="match status" value="1"/>
</dbReference>
<gene>
    <name evidence="1" type="ORF">H8J70_06015</name>
</gene>
<organism evidence="1 2">
    <name type="scientific">Megasphaera hominis</name>
    <dbReference type="NCBI Taxonomy" id="159836"/>
    <lineage>
        <taxon>Bacteria</taxon>
        <taxon>Bacillati</taxon>
        <taxon>Bacillota</taxon>
        <taxon>Negativicutes</taxon>
        <taxon>Veillonellales</taxon>
        <taxon>Veillonellaceae</taxon>
        <taxon>Megasphaera</taxon>
    </lineage>
</organism>
<comment type="caution">
    <text evidence="1">The sequence shown here is derived from an EMBL/GenBank/DDBJ whole genome shotgun (WGS) entry which is preliminary data.</text>
</comment>
<dbReference type="InterPro" id="IPR052552">
    <property type="entry name" value="YeaO-like"/>
</dbReference>
<dbReference type="EMBL" id="JACOGK010000014">
    <property type="protein sequence ID" value="MBC3536800.1"/>
    <property type="molecule type" value="Genomic_DNA"/>
</dbReference>
<accession>A0ABR6VHM4</accession>
<sequence>MVNTLRIKRIYEAPAADDGIRILVDRLWPRGMSKEKAHLHEWAKDIAPSPDLRTWFGHKPERYEEFSRLYMAELDMSPAAADFADRCRENLEHGNVTLVYAAKDTAHSHALVLQHWLEPLLAK</sequence>
<proteinExistence type="predicted"/>
<protein>
    <submittedName>
        <fullName evidence="1">DUF488 domain-containing protein</fullName>
    </submittedName>
</protein>
<evidence type="ECO:0000313" key="2">
    <source>
        <dbReference type="Proteomes" id="UP000606870"/>
    </source>
</evidence>
<dbReference type="Pfam" id="PF22752">
    <property type="entry name" value="DUF488-N3i"/>
    <property type="match status" value="1"/>
</dbReference>
<keyword evidence="2" id="KW-1185">Reference proteome</keyword>
<dbReference type="PANTHER" id="PTHR36849:SF1">
    <property type="entry name" value="CYTOPLASMIC PROTEIN"/>
    <property type="match status" value="1"/>
</dbReference>
<dbReference type="Proteomes" id="UP000606870">
    <property type="component" value="Unassembled WGS sequence"/>
</dbReference>
<reference evidence="1 2" key="1">
    <citation type="submission" date="2020-08" db="EMBL/GenBank/DDBJ databases">
        <authorList>
            <person name="Liu C."/>
            <person name="Sun Q."/>
        </authorList>
    </citation>
    <scope>NUCLEOTIDE SEQUENCE [LARGE SCALE GENOMIC DNA]</scope>
    <source>
        <strain evidence="1 2">NSJ-59</strain>
    </source>
</reference>